<keyword evidence="6" id="KW-0378">Hydrolase</keyword>
<dbReference type="FunFam" id="3.90.470.20:FF:000005">
    <property type="entry name" value="Fatty acid synthase alpha subunit FasA"/>
    <property type="match status" value="1"/>
</dbReference>
<feature type="domain" description="Carrier" evidence="17">
    <location>
        <begin position="2287"/>
        <end position="2363"/>
    </location>
</feature>
<name>A0A068S7Q9_9FUNG</name>
<keyword evidence="7" id="KW-0460">Magnesium</keyword>
<dbReference type="PANTHER" id="PTHR10982">
    <property type="entry name" value="MALONYL COA-ACYL CARRIER PROTEIN TRANSACYLASE"/>
    <property type="match status" value="1"/>
</dbReference>
<keyword evidence="4" id="KW-0808">Transferase</keyword>
<dbReference type="Gene3D" id="3.20.20.70">
    <property type="entry name" value="Aldolase class I"/>
    <property type="match status" value="1"/>
</dbReference>
<evidence type="ECO:0000256" key="2">
    <source>
        <dbReference type="ARBA" id="ARBA00022450"/>
    </source>
</evidence>
<dbReference type="PROSITE" id="PS50075">
    <property type="entry name" value="CARRIER"/>
    <property type="match status" value="2"/>
</dbReference>
<dbReference type="FunFam" id="3.40.366.10:FF:000003">
    <property type="entry name" value="Fatty acid synthase subunit beta dehydratase"/>
    <property type="match status" value="1"/>
</dbReference>
<dbReference type="InterPro" id="IPR032088">
    <property type="entry name" value="SAT"/>
</dbReference>
<organism evidence="19 20">
    <name type="scientific">Lichtheimia corymbifera JMRC:FSU:9682</name>
    <dbReference type="NCBI Taxonomy" id="1263082"/>
    <lineage>
        <taxon>Eukaryota</taxon>
        <taxon>Fungi</taxon>
        <taxon>Fungi incertae sedis</taxon>
        <taxon>Mucoromycota</taxon>
        <taxon>Mucoromycotina</taxon>
        <taxon>Mucoromycetes</taxon>
        <taxon>Mucorales</taxon>
        <taxon>Lichtheimiaceae</taxon>
        <taxon>Lichtheimia</taxon>
    </lineage>
</organism>
<dbReference type="FunFam" id="3.30.70.3330:FF:000001">
    <property type="entry name" value="Fatty acid synthase subunit beta dehydratase"/>
    <property type="match status" value="1"/>
</dbReference>
<feature type="coiled-coil region" evidence="16">
    <location>
        <begin position="3768"/>
        <end position="3795"/>
    </location>
</feature>
<dbReference type="InterPro" id="IPR036291">
    <property type="entry name" value="NAD(P)-bd_dom_sf"/>
</dbReference>
<comment type="catalytic activity">
    <reaction evidence="14">
        <text>a (3R)-hydroxyacyl-[ACP] + NADP(+) = a 3-oxoacyl-[ACP] + NADPH + H(+)</text>
        <dbReference type="Rhea" id="RHEA:17397"/>
        <dbReference type="Rhea" id="RHEA-COMP:9916"/>
        <dbReference type="Rhea" id="RHEA-COMP:9945"/>
        <dbReference type="ChEBI" id="CHEBI:15378"/>
        <dbReference type="ChEBI" id="CHEBI:57783"/>
        <dbReference type="ChEBI" id="CHEBI:58349"/>
        <dbReference type="ChEBI" id="CHEBI:78776"/>
        <dbReference type="ChEBI" id="CHEBI:78827"/>
        <dbReference type="EC" id="1.1.1.100"/>
    </reaction>
</comment>
<dbReference type="Pfam" id="PF02801">
    <property type="entry name" value="Ketoacyl-synt_C"/>
    <property type="match status" value="1"/>
</dbReference>
<reference evidence="19" key="1">
    <citation type="submission" date="2013-08" db="EMBL/GenBank/DDBJ databases">
        <title>Gene expansion shapes genome architecture in the human pathogen Lichtheimia corymbifera: an evolutionary genomics analysis in the ancient terrestrial Mucorales (Mucoromycotina).</title>
        <authorList>
            <person name="Schwartze V.U."/>
            <person name="Winter S."/>
            <person name="Shelest E."/>
            <person name="Marcet-Houben M."/>
            <person name="Horn F."/>
            <person name="Wehner S."/>
            <person name="Hoffmann K."/>
            <person name="Riege K."/>
            <person name="Sammeth M."/>
            <person name="Nowrousian M."/>
            <person name="Valiante V."/>
            <person name="Linde J."/>
            <person name="Jacobsen I.D."/>
            <person name="Marz M."/>
            <person name="Brakhage A.A."/>
            <person name="Gabaldon T."/>
            <person name="Bocker S."/>
            <person name="Voigt K."/>
        </authorList>
    </citation>
    <scope>NUCLEOTIDE SEQUENCE [LARGE SCALE GENOMIC DNA]</scope>
    <source>
        <strain evidence="19">FSU 9682</strain>
    </source>
</reference>
<evidence type="ECO:0000256" key="15">
    <source>
        <dbReference type="ARBA" id="ARBA00049541"/>
    </source>
</evidence>
<dbReference type="Gene3D" id="3.40.47.10">
    <property type="match status" value="2"/>
</dbReference>
<dbReference type="CDD" id="cd03447">
    <property type="entry name" value="FAS_MaoC"/>
    <property type="match status" value="1"/>
</dbReference>
<dbReference type="InterPro" id="IPR020841">
    <property type="entry name" value="PKS_Beta-ketoAc_synthase_dom"/>
</dbReference>
<dbReference type="SUPFAM" id="SSF51735">
    <property type="entry name" value="NAD(P)-binding Rossmann-fold domains"/>
    <property type="match status" value="1"/>
</dbReference>
<dbReference type="SUPFAM" id="SSF52151">
    <property type="entry name" value="FabD/lysophospholipase-like"/>
    <property type="match status" value="2"/>
</dbReference>
<dbReference type="EMBL" id="CBTN010000056">
    <property type="protein sequence ID" value="CDH58408.1"/>
    <property type="molecule type" value="Genomic_DNA"/>
</dbReference>
<feature type="domain" description="Carrier" evidence="17">
    <location>
        <begin position="2477"/>
        <end position="2553"/>
    </location>
</feature>
<gene>
    <name evidence="19" type="ORF">LCOR_09269.1</name>
</gene>
<dbReference type="PROSITE" id="PS00606">
    <property type="entry name" value="KS3_1"/>
    <property type="match status" value="1"/>
</dbReference>
<dbReference type="Gene3D" id="1.20.1050.120">
    <property type="match status" value="1"/>
</dbReference>
<dbReference type="InterPro" id="IPR001227">
    <property type="entry name" value="Ac_transferase_dom_sf"/>
</dbReference>
<comment type="subunit">
    <text evidence="12">[Alpha(6)beta(6)] hexamers of two multifunctional subunits (alpha and beta).</text>
</comment>
<dbReference type="SUPFAM" id="SSF53901">
    <property type="entry name" value="Thiolase-like"/>
    <property type="match status" value="2"/>
</dbReference>
<proteinExistence type="inferred from homology"/>
<dbReference type="Gene3D" id="1.20.930.70">
    <property type="match status" value="1"/>
</dbReference>
<dbReference type="SUPFAM" id="SSF54637">
    <property type="entry name" value="Thioesterase/thiol ester dehydrase-isomerase"/>
    <property type="match status" value="2"/>
</dbReference>
<dbReference type="InterPro" id="IPR013785">
    <property type="entry name" value="Aldolase_TIM"/>
</dbReference>
<dbReference type="Gene3D" id="6.10.140.1410">
    <property type="match status" value="1"/>
</dbReference>
<dbReference type="SUPFAM" id="SSF51412">
    <property type="entry name" value="Inosine monophosphate dehydrogenase (IMPDH)"/>
    <property type="match status" value="1"/>
</dbReference>
<dbReference type="InterPro" id="IPR040899">
    <property type="entry name" value="Fas_alpha_ACP"/>
</dbReference>
<evidence type="ECO:0000256" key="9">
    <source>
        <dbReference type="ARBA" id="ARBA00023002"/>
    </source>
</evidence>
<keyword evidence="8" id="KW-0521">NADP</keyword>
<dbReference type="Gene3D" id="3.90.470.20">
    <property type="entry name" value="4'-phosphopantetheinyl transferase domain"/>
    <property type="match status" value="1"/>
</dbReference>
<dbReference type="InterPro" id="IPR041099">
    <property type="entry name" value="FAS1_N"/>
</dbReference>
<dbReference type="InterPro" id="IPR039569">
    <property type="entry name" value="FAS1-like_DH_region"/>
</dbReference>
<dbReference type="Gene3D" id="3.30.70.3330">
    <property type="match status" value="1"/>
</dbReference>
<dbReference type="Proteomes" id="UP000027586">
    <property type="component" value="Unassembled WGS sequence"/>
</dbReference>
<dbReference type="InterPro" id="IPR014031">
    <property type="entry name" value="Ketoacyl_synth_C"/>
</dbReference>
<sequence>MRYVRRTIPNESQQDTQQMIVFGDGLALVLLQFHPKRPTIQTATSLAPTQWQAKTLAGWAVIVFLRIRLDLLRTTYTTTYIHLYIYTYYTTTTHILSITPIMSQPHQVLRPLSVKQNKTEVSILVPADIWVSAEQLKEEFPIEEEEIDEIELAARFMSFAAKRASKEQQFLPVARTAFIDFRGRYLKDNDVHAITRNLSSESRSVIISAYFTSLVVLKDSKALSAEEATPSQSALFAAAARGDTKIFAAFGGQGNIEEYFDELADIWTTYNGLVRGFVERMAIVLAEHARSSEASVFHSKGLDVVRWLENPELRPDLQYFVSAPVSFPLIGLTQLLHYYVMLKVLDRSPSDIKQYLAGTTGHSQGIVTSAVIASSNTEEEFVRNAEKALGLLFWIGTRAQQVFPPTTLNPTILEDSINNNEGNPTPMLAITGLREEQVRKHLDATNAHLAPDRQIKVTLVNGPRSFVCTGPPQSLYGLNLSLRKLKAPAGLEQSRVPFSQRKLKFSSRFLPITAPFHSDYLAQAGEILKQDIQREQLGFEAKDLSIPVLATDSGDDLRNSKDLTLDLVSLICARPVLWEKAIALKGLTHIIDFGPGGTSGIGALTHRNKEGTGVQIVLAGALEGNNRDLSYKADLFDSDIRAVTYSQDWAKAFQPKLVKTSCNGRIHVDTRMSRLLGKPPLMVAGMTPSTVSAEFVSAVMNAGYHVELAGGGHYNEKMLRSKVDEIMKQTRAGEGITLNILFLNVRQWGFQYPLIQVMRKEGLPMEGVCVAAGVPSLDVANEVLENLQNAGIRHVAFKPGSIETIRQVVSIAAANPNMPIIMEWTGGRAGGHHSFEDFHQPILETYASIRRQPNIVLVAGSGFGGADDTLPYLTGDWALQFDYPPMPFDGILFGSRMMVSKEGLASPAVKQAMVDAPGVDDDNWEKTYKGPTGGVITVRSELGEPIHKIATRGVRLWKELDESIFNQPKEKRLPALLAKKDYIIKRLNADFQKVWFGKKKNGDVVDLQEMTYVEVVSRMVELLYIKLEQRWIDISHRNLVGDFLRRVEERFSTSEKASLLQNFSQLDNPNDFVSDFLAQFPEADTQLLTSEDVLHFVTLCQRRGQKPVPFIPVMDKDFEVWFKKDSLWQSEDLAAVVDQDVQRTCILHGPVAAKYATRVDQPVGEILGDIYTSHIASLKERYYNNSDASIPQIEYLGGSDIQVNKSIEPASQSATEIVYATGENESALHKEDEWSQAIAGAEYNWLRALLTSQFIVQNKKFVDNPLKHLIRPRPGQQVVVSRDSNGRPVAVKVQDKRLWSATGKTKDFVTSVEVAVSGSRINVTMFEKRGDDFIPLNLYFDYKPELGYAPIHEVMESRNDRIKEFYYKLWFGADNKDDFLNVPVTEKLIGTGESVKSDEIKEFCQAVGNQAEIYVDRGQKVNAPMDFAIVVGWKAIIKAIFPKVIDGDLLKLVHLSNGFRVLEGGTLLSVGDVVDTYAHINGIINGDSGKTIEVKGVIVRDGKPILEVVSQFLYRGQFDDYEHTFERKVETPMQLKFKDTKDIAVLKSKEWIEWTEELENHELSTDSTLIFRLNTEVKYKNKKVYASVQTKGTVSMQISTKEFVQVGKVDYEAGESHGNPVTEYLKRHGQEIEQAHFFENGGYSVMPAKSTYSSVVHAPASNEPYAKISGDFNPIHVNPYFADLANLPGTITHGMWTSASTRKFVEIFAADNNPQRVVAYDVKFMGMVLPSDRLETKLSHIGMKNGRKIIKVETVNQNGDKIVEGSAEVEQPTTAYVFTGQGSQEQGMGMALYASSPVAKDIWDRADAHFMKNYGFSIIEIVRDNPKEKTVHFGGPRGNAIRQNYMSMTYDVVESDGSTKTLPLFPNITDRTSFYTFRSPNGLLSATQFTQPALTLMEKAAFEDMRAKELIQSDCAFAGHSLGEYSALAAVGNVLPIESLVDVVFYRGMTMQSAVQRDAEGRSNYGMAAVNPARVSKTFNDTALRYVVDSIARQSNDVLEIVNFNVENWQYVAAGSLPNLDVLTNVLNFIKKSDIDLQKLMTTMPLEDVKKHLTEIIDGAIEKTNAKKATTGRVQLERGYATVPLPGIDVPFHSSFLLSGVAPFRTYLAKKINPTYINVAQLSEKYIPNLTAQPFSIEKEYIENVYSLTSSPRLGKVLKNWTDDKYSTPGQQQRLGYILLVELLAYQFASPVRWIETQDQLFKYFKVERLIELGPSPTLCGMATRTLNLKYQAYDDALINRRQNLCKSLHLAAAASAPAAAPAAPVAAPPPMPAAAAPAAPVSDAPVTATEIIHVVVAQKLKKSVDEVPLSKTVKELVGGKSTLQNEILGDLQKEFPSGVPEKAEETSLEELGASLNGSFPGTLGKHTSALVAKMISSKMPGGFSLSSAKSYLSSKYGLGSGRTEGVLLMGLTMEPASRLGSEGDAKSWLDTVAQAYAKKAGISLSAGGAAAAGAPMMAAFAAPAAAGPAPVADAPITATEVIHVVIAQKLKKSVDEVPTSKGIKDLVGGKSTLQNEILGDLQKEFGSGVPEKAEETPIEELGASLNSSFSGTLGKHTSALVAKMISSKMPGGFTLSAAKSHLSSTWGLGPGRTEGVLLMGLTMEPASRLGSDADAKSWLDSVAQAYAKKAGISLSQGGAAGGGAAMGGMMINTEELDALKAKQDALIYQQLNLYARYLQKDLRDGHKKYEEEKTTTQKLQAELDQWLAEHGDVYADGIKPIFSSFKARRYDSYWNWVRQDALEMWYDIIFGKLAIVDREVTAKCLHIMTRAYPGLIDYMRYNVENCAGDKGETYRLAKEFGQALIENCVEVLAVDPVYKNVSFPTGPQTTITEKGDIQYNEVPRPGCRKLADYVKDMASGSKITEYSNRLKVQQNLGRIYKIIRNQNKMKKSSKVAIRELYGDVLRAMSMSNTIVKENRGRQRRLSSTVRTAEHKRISAKSAKSETIPFLHLKKKNVNDPSGWEFSSRLTTTYLDVLGEVAEEGITFAEKCVLLTGAGRDSIGSEVLKGLLSGGAKVVVTTSRFSRQVTEYFQSIYHTYGSRGSQLVVVPFNQGSKQDVDAIVNYIYDPKGLNWDLDCIIPFAAIPENGREIDSIDSKSELAHRIMLTNLLRLLGNVKTHKQQIGSDTRPAQVILPLSPNHGLFGGDGLYSESKIALETLFNRWYSESWSSYLLITGAVIGWTRGTGLMSANNMVAEGMEKLGIRTFSTVEMSFNILGLMHPTIVELCQNEPVWADLNGGFQFIPELNKVSANLRQEVRETADIRKAVDAENALDFKIVYGEEAERKYKPHKITPRANMKFDFPKLKEYDTLKHLSHLKGMLDLDKVVVVTGFGEVSPWGNARTRWEMEANGEFSLEGCIEMAWIMGYIKHFHGKLKDGTAYSGWVDAKSNEPVKDKDVKAKYEKQILEHSGIRLIDPTVMNGYDPNKKMLMQEIVVDHDLEPFACSKEEAEYFKAQQGDSADVYESGDGEWVVVLKKGSTLFVPKALRFDRLVAGQIPTGWDPARYGVPKDIIDQVDPVSLFNIISTVEAFVSSGITDPYEFYKYVHVSEIGNATGSGVGGQRAQRGLFRDRLLDKPVQKDILQESFINTVPAWINLLLLSASGPIKTPVNACATSAVSVEVAIDTIMTGKAKIMIAGATEDITEESSYEFANMKATSNAVDEFKHGRTPAEMSRPTTTTRNGFMEAHGSGNHILMSASTAIEIGAPIYGIVAMTNTATDKEGRSIPAPGAGILTTARESTRKRASPLLNFNYRARQLKARRAQINAWLETEYDMLREELEELKAAGELTEDEEKSFLAERTDFLHKEAKRQEKEALATWNMDFYRQDPTIAPLRGALAVYGLTVDDIGVASFHGTSTKANDKNESRVLNEQLKHLGRSKGNALLAITQKYLTGHPKGPAASWMANGMIQCLNSGIVPGNRNADNVDEVLKEFEYIVYPSRSIQTDGLKAGLLKSFGFGQAGGEILIIHPDYVLGALEEHEYNSYKAKNAQRYAKAYRYLHDSLTGVGDFIQVKDAAPYTDELEYKVYLNPNARAQYSKDKKTWLFDAKSVALQPELQGDVESTKAVLASLTEQQAGKKGVGVDVELCSHVNADNQTFIERNFTTAEVQYCRGRPDVQASFAGRWSAKEAVFKAISTYGKIQSEGAGAPLKEIEIIADEVGAPQVVLSGKAKDAASAAGINTINVSISHSGPYSVAVALAQ</sequence>
<dbReference type="Gene3D" id="3.90.25.70">
    <property type="match status" value="1"/>
</dbReference>
<evidence type="ECO:0000256" key="6">
    <source>
        <dbReference type="ARBA" id="ARBA00022801"/>
    </source>
</evidence>
<dbReference type="GO" id="GO:0016787">
    <property type="term" value="F:hydrolase activity"/>
    <property type="evidence" value="ECO:0007669"/>
    <property type="project" value="UniProtKB-KW"/>
</dbReference>
<dbReference type="Pfam" id="PF08354">
    <property type="entry name" value="Fas1-AflB-like_hel"/>
    <property type="match status" value="1"/>
</dbReference>
<dbReference type="GO" id="GO:0004318">
    <property type="term" value="F:enoyl-[acyl-carrier-protein] reductase (NADH) activity"/>
    <property type="evidence" value="ECO:0007669"/>
    <property type="project" value="InterPro"/>
</dbReference>
<dbReference type="Pfam" id="PF18314">
    <property type="entry name" value="FAS_I_H"/>
    <property type="match status" value="1"/>
</dbReference>
<dbReference type="Gene3D" id="6.10.60.10">
    <property type="match status" value="1"/>
</dbReference>
<dbReference type="InterPro" id="IPR004568">
    <property type="entry name" value="Ppantetheine-prot_Trfase_dom"/>
</dbReference>
<dbReference type="Pfam" id="PF17951">
    <property type="entry name" value="FAS_meander"/>
    <property type="match status" value="1"/>
</dbReference>
<dbReference type="Gene3D" id="3.10.129.10">
    <property type="entry name" value="Hotdog Thioesterase"/>
    <property type="match status" value="1"/>
</dbReference>
<keyword evidence="20" id="KW-1185">Reference proteome</keyword>
<dbReference type="InterPro" id="IPR037143">
    <property type="entry name" value="4-PPantetheinyl_Trfase_dom_sf"/>
</dbReference>
<dbReference type="Gene3D" id="6.10.140.1390">
    <property type="match status" value="1"/>
</dbReference>
<dbReference type="InterPro" id="IPR041550">
    <property type="entry name" value="FASI_helical"/>
</dbReference>
<dbReference type="PRINTS" id="PR01483">
    <property type="entry name" value="FASYNTHASE"/>
</dbReference>
<keyword evidence="11" id="KW-0511">Multifunctional enzyme</keyword>
<dbReference type="GO" id="GO:0005835">
    <property type="term" value="C:fatty acid synthase complex"/>
    <property type="evidence" value="ECO:0007669"/>
    <property type="project" value="InterPro"/>
</dbReference>
<dbReference type="GO" id="GO:0008897">
    <property type="term" value="F:holo-[acyl-carrier-protein] synthase activity"/>
    <property type="evidence" value="ECO:0007669"/>
    <property type="project" value="InterPro"/>
</dbReference>
<dbReference type="FunFam" id="1.20.930.70:FF:000001">
    <property type="entry name" value="Fatty acid synthase beta subunit dehydratase"/>
    <property type="match status" value="1"/>
</dbReference>
<dbReference type="GO" id="GO:0004312">
    <property type="term" value="F:fatty acid synthase activity"/>
    <property type="evidence" value="ECO:0007669"/>
    <property type="project" value="InterPro"/>
</dbReference>
<keyword evidence="5" id="KW-0479">Metal-binding</keyword>
<dbReference type="InterPro" id="IPR009081">
    <property type="entry name" value="PP-bd_ACP"/>
</dbReference>
<keyword evidence="16" id="KW-0175">Coiled coil</keyword>
<dbReference type="InterPro" id="IPR016039">
    <property type="entry name" value="Thiolase-like"/>
</dbReference>
<dbReference type="SMART" id="SM00827">
    <property type="entry name" value="PKS_AT"/>
    <property type="match status" value="1"/>
</dbReference>
<dbReference type="Gene3D" id="6.10.140.1400">
    <property type="match status" value="1"/>
</dbReference>
<keyword evidence="3" id="KW-0597">Phosphoprotein</keyword>
<dbReference type="InterPro" id="IPR047224">
    <property type="entry name" value="FAS_alpha_su_C"/>
</dbReference>
<evidence type="ECO:0000256" key="8">
    <source>
        <dbReference type="ARBA" id="ARBA00022857"/>
    </source>
</evidence>
<accession>A0A068S7Q9</accession>
<dbReference type="Pfam" id="PF01648">
    <property type="entry name" value="ACPS"/>
    <property type="match status" value="1"/>
</dbReference>
<dbReference type="FunFam" id="3.20.20.70:FF:000078">
    <property type="entry name" value="Fatty acid synthase beta subunit dehydratase"/>
    <property type="match status" value="1"/>
</dbReference>
<keyword evidence="9" id="KW-0560">Oxidoreductase</keyword>
<dbReference type="Pfam" id="PF00698">
    <property type="entry name" value="Acyl_transf_1"/>
    <property type="match status" value="1"/>
</dbReference>
<dbReference type="InterPro" id="IPR040883">
    <property type="entry name" value="FAS_meander"/>
</dbReference>
<evidence type="ECO:0000256" key="11">
    <source>
        <dbReference type="ARBA" id="ARBA00023268"/>
    </source>
</evidence>
<evidence type="ECO:0000259" key="18">
    <source>
        <dbReference type="PROSITE" id="PS52004"/>
    </source>
</evidence>
<dbReference type="Gene3D" id="3.40.366.10">
    <property type="entry name" value="Malonyl-Coenzyme A Acyl Carrier Protein, domain 2"/>
    <property type="match status" value="3"/>
</dbReference>
<comment type="catalytic activity">
    <reaction evidence="13">
        <text>acetyl-CoA + n malonyl-CoA + 2n NADPH + 4n H(+) = a long-chain-acyl-CoA + n CoA + n CO2 + 2n NADP(+).</text>
        <dbReference type="EC" id="2.3.1.86"/>
    </reaction>
</comment>
<dbReference type="InterPro" id="IPR029069">
    <property type="entry name" value="HotDog_dom_sf"/>
</dbReference>
<feature type="domain" description="Ketosynthase family 3 (KS3)" evidence="18">
    <location>
        <begin position="3433"/>
        <end position="3971"/>
    </location>
</feature>
<evidence type="ECO:0000256" key="5">
    <source>
        <dbReference type="ARBA" id="ARBA00022723"/>
    </source>
</evidence>
<dbReference type="GO" id="GO:0019171">
    <property type="term" value="F:(3R)-hydroxyacyl-[acyl-carrier-protein] dehydratase activity"/>
    <property type="evidence" value="ECO:0007669"/>
    <property type="project" value="InterPro"/>
</dbReference>
<dbReference type="FunFam" id="3.90.25.70:FF:000001">
    <property type="entry name" value="Fatty acid synthase subunit alpha"/>
    <property type="match status" value="1"/>
</dbReference>
<dbReference type="PROSITE" id="PS52004">
    <property type="entry name" value="KS3_2"/>
    <property type="match status" value="1"/>
</dbReference>
<dbReference type="PANTHER" id="PTHR10982:SF21">
    <property type="entry name" value="FATTY ACID SYNTHASE SUBUNIT BETA"/>
    <property type="match status" value="1"/>
</dbReference>
<evidence type="ECO:0000256" key="14">
    <source>
        <dbReference type="ARBA" id="ARBA00048508"/>
    </source>
</evidence>
<dbReference type="InterPro" id="IPR018201">
    <property type="entry name" value="Ketoacyl_synth_AS"/>
</dbReference>
<dbReference type="Gene3D" id="6.10.250.1930">
    <property type="match status" value="1"/>
</dbReference>
<dbReference type="Pfam" id="PF00109">
    <property type="entry name" value="ketoacyl-synt"/>
    <property type="match status" value="1"/>
</dbReference>
<dbReference type="Gene3D" id="3.30.1120.100">
    <property type="match status" value="1"/>
</dbReference>
<evidence type="ECO:0000256" key="13">
    <source>
        <dbReference type="ARBA" id="ARBA00048237"/>
    </source>
</evidence>
<keyword evidence="2" id="KW-0596">Phosphopantetheine</keyword>
<keyword evidence="10" id="KW-0456">Lyase</keyword>
<dbReference type="GO" id="GO:0004316">
    <property type="term" value="F:3-oxoacyl-[acyl-carrier-protein] reductase (NADPH) activity"/>
    <property type="evidence" value="ECO:0007669"/>
    <property type="project" value="UniProtKB-EC"/>
</dbReference>
<dbReference type="InterPro" id="IPR013565">
    <property type="entry name" value="Fas1/AflB-like_central"/>
</dbReference>
<protein>
    <submittedName>
        <fullName evidence="19">Fatty acid synthase beta subunit dehydratase</fullName>
    </submittedName>
</protein>
<dbReference type="SUPFAM" id="SSF56214">
    <property type="entry name" value="4'-phosphopantetheinyl transferase"/>
    <property type="match status" value="1"/>
</dbReference>
<evidence type="ECO:0000256" key="16">
    <source>
        <dbReference type="SAM" id="Coils"/>
    </source>
</evidence>
<dbReference type="InterPro" id="IPR014043">
    <property type="entry name" value="Acyl_transferase_dom"/>
</dbReference>
<comment type="similarity">
    <text evidence="1">Belongs to the thiolase-like superfamily. Fungal fatty acid synthetase subunit alpha family.</text>
</comment>
<dbReference type="NCBIfam" id="TIGR00556">
    <property type="entry name" value="pantethn_trn"/>
    <property type="match status" value="1"/>
</dbReference>
<dbReference type="Pfam" id="PF22235">
    <property type="entry name" value="FAS1_thioest_ins"/>
    <property type="match status" value="1"/>
</dbReference>
<dbReference type="STRING" id="1263082.A0A068S7Q9"/>
<evidence type="ECO:0000256" key="1">
    <source>
        <dbReference type="ARBA" id="ARBA00007485"/>
    </source>
</evidence>
<evidence type="ECO:0000313" key="20">
    <source>
        <dbReference type="Proteomes" id="UP000027586"/>
    </source>
</evidence>
<dbReference type="GO" id="GO:0004321">
    <property type="term" value="F:fatty-acyl-CoA synthase activity"/>
    <property type="evidence" value="ECO:0007669"/>
    <property type="project" value="UniProtKB-EC"/>
</dbReference>
<dbReference type="InterPro" id="IPR050830">
    <property type="entry name" value="Fungal_FAS"/>
</dbReference>
<evidence type="ECO:0000256" key="10">
    <source>
        <dbReference type="ARBA" id="ARBA00023239"/>
    </source>
</evidence>
<dbReference type="VEuPathDB" id="FungiDB:LCOR_09269.1"/>
<dbReference type="InterPro" id="IPR014030">
    <property type="entry name" value="Ketoacyl_synth_N"/>
</dbReference>
<evidence type="ECO:0000259" key="17">
    <source>
        <dbReference type="PROSITE" id="PS50075"/>
    </source>
</evidence>
<comment type="caution">
    <text evidence="19">The sequence shown here is derived from an EMBL/GenBank/DDBJ whole genome shotgun (WGS) entry which is preliminary data.</text>
</comment>
<dbReference type="OrthoDB" id="4251012at2759"/>
<dbReference type="CDD" id="cd08950">
    <property type="entry name" value="KR_fFAS_SDR_c_like"/>
    <property type="match status" value="1"/>
</dbReference>
<dbReference type="InterPro" id="IPR002539">
    <property type="entry name" value="MaoC-like_dom"/>
</dbReference>
<dbReference type="Pfam" id="PF17828">
    <property type="entry name" value="FAS_N"/>
    <property type="match status" value="1"/>
</dbReference>
<evidence type="ECO:0000256" key="7">
    <source>
        <dbReference type="ARBA" id="ARBA00022842"/>
    </source>
</evidence>
<dbReference type="CDD" id="cd00828">
    <property type="entry name" value="elong_cond_enzymes"/>
    <property type="match status" value="1"/>
</dbReference>
<dbReference type="InterPro" id="IPR016035">
    <property type="entry name" value="Acyl_Trfase/lysoPLipase"/>
</dbReference>
<dbReference type="Pfam" id="PF18325">
    <property type="entry name" value="Fas_alpha_ACP"/>
    <property type="match status" value="2"/>
</dbReference>
<comment type="catalytic activity">
    <reaction evidence="15">
        <text>a fatty acyl-[ACP] + malonyl-[ACP] + H(+) = a 3-oxoacyl-[ACP] + holo-[ACP] + CO2</text>
        <dbReference type="Rhea" id="RHEA:22836"/>
        <dbReference type="Rhea" id="RHEA-COMP:9623"/>
        <dbReference type="Rhea" id="RHEA-COMP:9685"/>
        <dbReference type="Rhea" id="RHEA-COMP:9916"/>
        <dbReference type="Rhea" id="RHEA-COMP:14125"/>
        <dbReference type="ChEBI" id="CHEBI:15378"/>
        <dbReference type="ChEBI" id="CHEBI:16526"/>
        <dbReference type="ChEBI" id="CHEBI:64479"/>
        <dbReference type="ChEBI" id="CHEBI:78449"/>
        <dbReference type="ChEBI" id="CHEBI:78776"/>
        <dbReference type="ChEBI" id="CHEBI:138651"/>
        <dbReference type="EC" id="2.3.1.41"/>
    </reaction>
</comment>
<dbReference type="InterPro" id="IPR008278">
    <property type="entry name" value="4-PPantetheinyl_Trfase_dom"/>
</dbReference>
<evidence type="ECO:0000256" key="12">
    <source>
        <dbReference type="ARBA" id="ARBA00033756"/>
    </source>
</evidence>
<dbReference type="GO" id="GO:0006633">
    <property type="term" value="P:fatty acid biosynthetic process"/>
    <property type="evidence" value="ECO:0007669"/>
    <property type="project" value="InterPro"/>
</dbReference>
<dbReference type="Pfam" id="PF16073">
    <property type="entry name" value="SAT"/>
    <property type="match status" value="1"/>
</dbReference>
<dbReference type="InterPro" id="IPR003965">
    <property type="entry name" value="Fatty_acid_synthase"/>
</dbReference>
<dbReference type="Pfam" id="PF13452">
    <property type="entry name" value="FAS1_DH_region"/>
    <property type="match status" value="1"/>
</dbReference>
<evidence type="ECO:0000313" key="19">
    <source>
        <dbReference type="EMBL" id="CDH58408.1"/>
    </source>
</evidence>
<dbReference type="Pfam" id="PF01575">
    <property type="entry name" value="MaoC_dehydratas"/>
    <property type="match status" value="1"/>
</dbReference>
<evidence type="ECO:0000256" key="4">
    <source>
        <dbReference type="ARBA" id="ARBA00022679"/>
    </source>
</evidence>
<dbReference type="Gene3D" id="6.20.240.10">
    <property type="match status" value="1"/>
</dbReference>
<evidence type="ECO:0000256" key="3">
    <source>
        <dbReference type="ARBA" id="ARBA00022553"/>
    </source>
</evidence>
<dbReference type="GO" id="GO:0000287">
    <property type="term" value="F:magnesium ion binding"/>
    <property type="evidence" value="ECO:0007669"/>
    <property type="project" value="InterPro"/>
</dbReference>
<dbReference type="Gene3D" id="3.40.50.720">
    <property type="entry name" value="NAD(P)-binding Rossmann-like Domain"/>
    <property type="match status" value="1"/>
</dbReference>
<dbReference type="Gene3D" id="6.10.250.1940">
    <property type="match status" value="1"/>
</dbReference>
<dbReference type="GO" id="GO:0004315">
    <property type="term" value="F:3-oxoacyl-[acyl-carrier-protein] synthase activity"/>
    <property type="evidence" value="ECO:0007669"/>
    <property type="project" value="UniProtKB-EC"/>
</dbReference>